<evidence type="ECO:0000256" key="1">
    <source>
        <dbReference type="SAM" id="MobiDB-lite"/>
    </source>
</evidence>
<evidence type="ECO:0000313" key="2">
    <source>
        <dbReference type="EMBL" id="KAF7680165.1"/>
    </source>
</evidence>
<protein>
    <submittedName>
        <fullName evidence="2">Uncharacterized protein</fullName>
    </submittedName>
</protein>
<feature type="compositionally biased region" description="Polar residues" evidence="1">
    <location>
        <begin position="81"/>
        <end position="96"/>
    </location>
</feature>
<sequence length="103" mass="11451">MSLPNNADDPVARLEAELAQEKAAHSRTAKALQSMTYLHDNQAVTISSQIGIIRAQIQRHPEDIGIIQKEAKEAEDERQQSESLSVGIYQSRNSAKNARRGLR</sequence>
<dbReference type="GeneID" id="62200041"/>
<dbReference type="EMBL" id="JAAABM010000002">
    <property type="protein sequence ID" value="KAF7680165.1"/>
    <property type="molecule type" value="Genomic_DNA"/>
</dbReference>
<reference evidence="2" key="1">
    <citation type="submission" date="2020-01" db="EMBL/GenBank/DDBJ databases">
        <authorList>
            <person name="Feng Z.H.Z."/>
        </authorList>
    </citation>
    <scope>NUCLEOTIDE SEQUENCE</scope>
    <source>
        <strain evidence="2">CBS107.38</strain>
    </source>
</reference>
<keyword evidence="3" id="KW-1185">Reference proteome</keyword>
<accession>A0A8H7BBQ3</accession>
<gene>
    <name evidence="2" type="ORF">GT037_001816</name>
</gene>
<feature type="region of interest" description="Disordered" evidence="1">
    <location>
        <begin position="72"/>
        <end position="103"/>
    </location>
</feature>
<dbReference type="AlphaFoldDB" id="A0A8H7BBQ3"/>
<dbReference type="RefSeq" id="XP_038790155.1">
    <property type="nucleotide sequence ID" value="XM_038926863.1"/>
</dbReference>
<reference evidence="2" key="2">
    <citation type="submission" date="2020-08" db="EMBL/GenBank/DDBJ databases">
        <title>Draft Genome Sequence of Cumin Blight Pathogen Alternaria burnsii.</title>
        <authorList>
            <person name="Feng Z."/>
        </authorList>
    </citation>
    <scope>NUCLEOTIDE SEQUENCE</scope>
    <source>
        <strain evidence="2">CBS107.38</strain>
    </source>
</reference>
<dbReference type="Proteomes" id="UP000596902">
    <property type="component" value="Unassembled WGS sequence"/>
</dbReference>
<evidence type="ECO:0000313" key="3">
    <source>
        <dbReference type="Proteomes" id="UP000596902"/>
    </source>
</evidence>
<organism evidence="2 3">
    <name type="scientific">Alternaria burnsii</name>
    <dbReference type="NCBI Taxonomy" id="1187904"/>
    <lineage>
        <taxon>Eukaryota</taxon>
        <taxon>Fungi</taxon>
        <taxon>Dikarya</taxon>
        <taxon>Ascomycota</taxon>
        <taxon>Pezizomycotina</taxon>
        <taxon>Dothideomycetes</taxon>
        <taxon>Pleosporomycetidae</taxon>
        <taxon>Pleosporales</taxon>
        <taxon>Pleosporineae</taxon>
        <taxon>Pleosporaceae</taxon>
        <taxon>Alternaria</taxon>
        <taxon>Alternaria sect. Alternaria</taxon>
    </lineage>
</organism>
<name>A0A8H7BBQ3_9PLEO</name>
<proteinExistence type="predicted"/>
<comment type="caution">
    <text evidence="2">The sequence shown here is derived from an EMBL/GenBank/DDBJ whole genome shotgun (WGS) entry which is preliminary data.</text>
</comment>